<evidence type="ECO:0000313" key="1">
    <source>
        <dbReference type="EMBL" id="AYV81372.1"/>
    </source>
</evidence>
<proteinExistence type="predicted"/>
<dbReference type="InterPro" id="IPR005004">
    <property type="entry name" value="Poxvirus_C4/C10"/>
</dbReference>
<accession>A0A3G5A2E0</accession>
<dbReference type="Pfam" id="PF03336">
    <property type="entry name" value="Pox_C4_C10"/>
    <property type="match status" value="1"/>
</dbReference>
<gene>
    <name evidence="1" type="ORF">Harvfovirus30_4</name>
</gene>
<dbReference type="EMBL" id="MK072272">
    <property type="protein sequence ID" value="AYV81372.1"/>
    <property type="molecule type" value="Genomic_DNA"/>
</dbReference>
<protein>
    <recommendedName>
        <fullName evidence="2">Prolyl 4-hydroxylase alpha subunit Fe(2+) 2OG dioxygenase domain-containing protein</fullName>
    </recommendedName>
</protein>
<dbReference type="Gene3D" id="2.60.120.620">
    <property type="entry name" value="q2cbj1_9rhob like domain"/>
    <property type="match status" value="1"/>
</dbReference>
<reference evidence="1" key="1">
    <citation type="submission" date="2018-10" db="EMBL/GenBank/DDBJ databases">
        <title>Hidden diversity of soil giant viruses.</title>
        <authorList>
            <person name="Schulz F."/>
            <person name="Alteio L."/>
            <person name="Goudeau D."/>
            <person name="Ryan E.M."/>
            <person name="Malmstrom R.R."/>
            <person name="Blanchard J."/>
            <person name="Woyke T."/>
        </authorList>
    </citation>
    <scope>NUCLEOTIDE SEQUENCE</scope>
    <source>
        <strain evidence="1">HAV1</strain>
    </source>
</reference>
<name>A0A3G5A2E0_9VIRU</name>
<sequence length="568" mass="65819">MSQFIKEYGIIDQTIEDKLFSLVKHHGSKFETSRLYSADREKKFIDIEKRSSQYRLITTKAAFDLVDSLINKINSFDKTSNYILFRNNITQISYATGDFFQAHEDYLSITSNMLEEYTMIICMDATCEGGETIFHVNDWFKHTSKSSITPGHCLLFRKDLKHEGAILKSGTKNILTLNVWRTKKSCESIVGITFPASDDPDQATPKYFISTNKIIETNTLLASFLRFSSNPQKIYIYEEKNYTSEDFEIIYKLYNEMYITAKEYTVHRNIIDYYQFTAANILIDLTEEIHKTIKSVKYTLKDKIIFCPTPELALHINETIKVAHLPYINFKMILAEGSLSYGGEMSGTPTTSLNMTPMWVTFSDHNNILFKSHFVTKRDPKFNIDKLDHTINIAEIVKEYDDNEDDTHHCGKVKLRDIDDDNENDDVDVDDNTAIIECSEIYAPTTYFGLQLCEVASPDQIFANIISEDDNFTYLPYHKPIDVHYEKEQSPYYDIDPNDKITITPKHYKGIIAAVKESKLLTITEEEIKNIKFLLPQVKHSYHKFFCNEDVYGNANFLTVYGFLRLDE</sequence>
<evidence type="ECO:0008006" key="2">
    <source>
        <dbReference type="Google" id="ProtNLM"/>
    </source>
</evidence>
<organism evidence="1">
    <name type="scientific">Harvfovirus sp</name>
    <dbReference type="NCBI Taxonomy" id="2487768"/>
    <lineage>
        <taxon>Viruses</taxon>
        <taxon>Varidnaviria</taxon>
        <taxon>Bamfordvirae</taxon>
        <taxon>Nucleocytoviricota</taxon>
        <taxon>Megaviricetes</taxon>
        <taxon>Imitervirales</taxon>
        <taxon>Mimiviridae</taxon>
        <taxon>Klosneuvirinae</taxon>
    </lineage>
</organism>